<evidence type="ECO:0000313" key="1">
    <source>
        <dbReference type="EMBL" id="PSR27019.1"/>
    </source>
</evidence>
<reference evidence="1 2" key="1">
    <citation type="journal article" date="2014" name="BMC Genomics">
        <title>Comparison of environmental and isolate Sulfobacillus genomes reveals diverse carbon, sulfur, nitrogen, and hydrogen metabolisms.</title>
        <authorList>
            <person name="Justice N.B."/>
            <person name="Norman A."/>
            <person name="Brown C.T."/>
            <person name="Singh A."/>
            <person name="Thomas B.C."/>
            <person name="Banfield J.F."/>
        </authorList>
    </citation>
    <scope>NUCLEOTIDE SEQUENCE [LARGE SCALE GENOMIC DNA]</scope>
    <source>
        <strain evidence="1">AMDSBA1</strain>
    </source>
</reference>
<accession>A0A2T2WXQ1</accession>
<proteinExistence type="predicted"/>
<name>A0A2T2WXQ1_9FIRM</name>
<evidence type="ECO:0000313" key="2">
    <source>
        <dbReference type="Proteomes" id="UP000242699"/>
    </source>
</evidence>
<gene>
    <name evidence="1" type="ORF">C7B43_12685</name>
</gene>
<dbReference type="Proteomes" id="UP000242699">
    <property type="component" value="Unassembled WGS sequence"/>
</dbReference>
<comment type="caution">
    <text evidence="1">The sequence shown here is derived from an EMBL/GenBank/DDBJ whole genome shotgun (WGS) entry which is preliminary data.</text>
</comment>
<dbReference type="AlphaFoldDB" id="A0A2T2WXQ1"/>
<dbReference type="EMBL" id="PXYT01000030">
    <property type="protein sequence ID" value="PSR27019.1"/>
    <property type="molecule type" value="Genomic_DNA"/>
</dbReference>
<sequence length="73" mass="8271">MTGLPVATSDPALRYHGLQNQMTEVDEGVLILRVQDQISEQVSSCLYGVRVIRNLTMTRDHMTGIVDRADRWI</sequence>
<organism evidence="1 2">
    <name type="scientific">Sulfobacillus benefaciens</name>
    <dbReference type="NCBI Taxonomy" id="453960"/>
    <lineage>
        <taxon>Bacteria</taxon>
        <taxon>Bacillati</taxon>
        <taxon>Bacillota</taxon>
        <taxon>Clostridia</taxon>
        <taxon>Eubacteriales</taxon>
        <taxon>Clostridiales Family XVII. Incertae Sedis</taxon>
        <taxon>Sulfobacillus</taxon>
    </lineage>
</organism>
<protein>
    <submittedName>
        <fullName evidence="1">Uncharacterized protein</fullName>
    </submittedName>
</protein>